<dbReference type="GO" id="GO:0002949">
    <property type="term" value="P:tRNA threonylcarbamoyladenosine modification"/>
    <property type="evidence" value="ECO:0007669"/>
    <property type="project" value="InterPro"/>
</dbReference>
<evidence type="ECO:0000256" key="2">
    <source>
        <dbReference type="ARBA" id="ARBA00007599"/>
    </source>
</evidence>
<protein>
    <recommendedName>
        <fullName evidence="3">tRNA threonylcarbamoyladenosine biosynthesis protein TsaE</fullName>
    </recommendedName>
    <alternativeName>
        <fullName evidence="10">t(6)A37 threonylcarbamoyladenosine biosynthesis protein TsaE</fullName>
    </alternativeName>
</protein>
<dbReference type="InterPro" id="IPR003442">
    <property type="entry name" value="T6A_TsaE"/>
</dbReference>
<evidence type="ECO:0000256" key="5">
    <source>
        <dbReference type="ARBA" id="ARBA00022694"/>
    </source>
</evidence>
<dbReference type="NCBIfam" id="TIGR00150">
    <property type="entry name" value="T6A_YjeE"/>
    <property type="match status" value="1"/>
</dbReference>
<comment type="similarity">
    <text evidence="2">Belongs to the TsaE family.</text>
</comment>
<keyword evidence="6" id="KW-0479">Metal-binding</keyword>
<dbReference type="GO" id="GO:0005524">
    <property type="term" value="F:ATP binding"/>
    <property type="evidence" value="ECO:0007669"/>
    <property type="project" value="UniProtKB-KW"/>
</dbReference>
<dbReference type="SUPFAM" id="SSF52540">
    <property type="entry name" value="P-loop containing nucleoside triphosphate hydrolases"/>
    <property type="match status" value="1"/>
</dbReference>
<dbReference type="EMBL" id="AOPO01000009">
    <property type="protein sequence ID" value="ELY21072.1"/>
    <property type="molecule type" value="Genomic_DNA"/>
</dbReference>
<keyword evidence="8" id="KW-0067">ATP-binding</keyword>
<keyword evidence="7" id="KW-0547">Nucleotide-binding</keyword>
<dbReference type="AlphaFoldDB" id="L9U8I0"/>
<accession>L9U8I0</accession>
<comment type="subcellular location">
    <subcellularLocation>
        <location evidence="1">Cytoplasm</location>
    </subcellularLocation>
</comment>
<keyword evidence="9" id="KW-0460">Magnesium</keyword>
<evidence type="ECO:0000313" key="12">
    <source>
        <dbReference type="Proteomes" id="UP000011651"/>
    </source>
</evidence>
<evidence type="ECO:0000256" key="4">
    <source>
        <dbReference type="ARBA" id="ARBA00022490"/>
    </source>
</evidence>
<dbReference type="InterPro" id="IPR027417">
    <property type="entry name" value="P-loop_NTPase"/>
</dbReference>
<organism evidence="11 12">
    <name type="scientific">Vreelandella titanicae BH1</name>
    <dbReference type="NCBI Taxonomy" id="1204738"/>
    <lineage>
        <taxon>Bacteria</taxon>
        <taxon>Pseudomonadati</taxon>
        <taxon>Pseudomonadota</taxon>
        <taxon>Gammaproteobacteria</taxon>
        <taxon>Oceanospirillales</taxon>
        <taxon>Halomonadaceae</taxon>
        <taxon>Vreelandella</taxon>
    </lineage>
</organism>
<evidence type="ECO:0000256" key="8">
    <source>
        <dbReference type="ARBA" id="ARBA00022840"/>
    </source>
</evidence>
<dbReference type="Proteomes" id="UP000011651">
    <property type="component" value="Unassembled WGS sequence"/>
</dbReference>
<evidence type="ECO:0000256" key="6">
    <source>
        <dbReference type="ARBA" id="ARBA00022723"/>
    </source>
</evidence>
<dbReference type="Gene3D" id="3.40.50.300">
    <property type="entry name" value="P-loop containing nucleotide triphosphate hydrolases"/>
    <property type="match status" value="1"/>
</dbReference>
<dbReference type="PANTHER" id="PTHR33540">
    <property type="entry name" value="TRNA THREONYLCARBAMOYLADENOSINE BIOSYNTHESIS PROTEIN TSAE"/>
    <property type="match status" value="1"/>
</dbReference>
<evidence type="ECO:0000256" key="9">
    <source>
        <dbReference type="ARBA" id="ARBA00022842"/>
    </source>
</evidence>
<proteinExistence type="inferred from homology"/>
<reference evidence="11 12" key="1">
    <citation type="journal article" date="2013" name="Genome Announc.">
        <title>Draft Genome of the Marine Gammaproteobacterium Halomonas titanicae.</title>
        <authorList>
            <person name="Sanchez-Porro C."/>
            <person name="de la Haba R.R."/>
            <person name="Cruz-Hernandez N."/>
            <person name="Gonzalez J.M."/>
            <person name="Reyes-Guirao C."/>
            <person name="Navarro-Sampedro L."/>
            <person name="Carballo M."/>
            <person name="Ventosa A."/>
        </authorList>
    </citation>
    <scope>NUCLEOTIDE SEQUENCE [LARGE SCALE GENOMIC DNA]</scope>
    <source>
        <strain evidence="11 12">BH1</strain>
    </source>
</reference>
<sequence length="176" mass="19354">MKAAHMQVQLDNEEAQVAFGETLGHVLQGRGLVYLEGELGAGKTTLTRGILRAYGHQGAVKSPTYTLVEPYELNDQRVYHLDLYRLADPEELEFIGGRDVLADDAVTIIEWPSRGEGWLPAPDLRLTLEVVAQGRLVSLAAGSDNGQRMLELLRSKVSAVSKEGSDQLENGVIQWK</sequence>
<name>L9U8I0_9GAMM</name>
<dbReference type="PANTHER" id="PTHR33540:SF2">
    <property type="entry name" value="TRNA THREONYLCARBAMOYLADENOSINE BIOSYNTHESIS PROTEIN TSAE"/>
    <property type="match status" value="1"/>
</dbReference>
<evidence type="ECO:0000256" key="1">
    <source>
        <dbReference type="ARBA" id="ARBA00004496"/>
    </source>
</evidence>
<gene>
    <name evidence="11" type="ORF">HALTITAN_2199</name>
</gene>
<keyword evidence="5" id="KW-0819">tRNA processing</keyword>
<dbReference type="PATRIC" id="fig|1204738.3.peg.3290"/>
<evidence type="ECO:0000313" key="11">
    <source>
        <dbReference type="EMBL" id="ELY21072.1"/>
    </source>
</evidence>
<dbReference type="GO" id="GO:0005737">
    <property type="term" value="C:cytoplasm"/>
    <property type="evidence" value="ECO:0007669"/>
    <property type="project" value="UniProtKB-SubCell"/>
</dbReference>
<dbReference type="Pfam" id="PF02367">
    <property type="entry name" value="TsaE"/>
    <property type="match status" value="1"/>
</dbReference>
<evidence type="ECO:0000256" key="10">
    <source>
        <dbReference type="ARBA" id="ARBA00032441"/>
    </source>
</evidence>
<evidence type="ECO:0000256" key="7">
    <source>
        <dbReference type="ARBA" id="ARBA00022741"/>
    </source>
</evidence>
<evidence type="ECO:0000256" key="3">
    <source>
        <dbReference type="ARBA" id="ARBA00019010"/>
    </source>
</evidence>
<keyword evidence="4" id="KW-0963">Cytoplasm</keyword>
<dbReference type="GO" id="GO:0046872">
    <property type="term" value="F:metal ion binding"/>
    <property type="evidence" value="ECO:0007669"/>
    <property type="project" value="UniProtKB-KW"/>
</dbReference>
<comment type="caution">
    <text evidence="11">The sequence shown here is derived from an EMBL/GenBank/DDBJ whole genome shotgun (WGS) entry which is preliminary data.</text>
</comment>